<gene>
    <name evidence="1" type="ordered locus">Mfla_0004</name>
</gene>
<evidence type="ECO:0000313" key="2">
    <source>
        <dbReference type="Proteomes" id="UP000002440"/>
    </source>
</evidence>
<dbReference type="HOGENOM" id="CLU_170445_0_0_4"/>
<evidence type="ECO:0000313" key="1">
    <source>
        <dbReference type="EMBL" id="ABE48275.1"/>
    </source>
</evidence>
<dbReference type="EMBL" id="CP000284">
    <property type="protein sequence ID" value="ABE48275.1"/>
    <property type="molecule type" value="Genomic_DNA"/>
</dbReference>
<accession>Q1GXJ8</accession>
<dbReference type="Proteomes" id="UP000002440">
    <property type="component" value="Chromosome"/>
</dbReference>
<dbReference type="RefSeq" id="WP_011478372.1">
    <property type="nucleotide sequence ID" value="NC_007947.1"/>
</dbReference>
<keyword evidence="2" id="KW-1185">Reference proteome</keyword>
<name>Q1GXJ8_METFK</name>
<dbReference type="eggNOG" id="ENOG502ZMYC">
    <property type="taxonomic scope" value="Bacteria"/>
</dbReference>
<dbReference type="KEGG" id="mfa:Mfla_0004"/>
<protein>
    <submittedName>
        <fullName evidence="1">Uncharacterized protein</fullName>
    </submittedName>
</protein>
<reference evidence="1 2" key="1">
    <citation type="submission" date="2006-03" db="EMBL/GenBank/DDBJ databases">
        <title>Complete sequence of Methylobacillus flagellatus KT.</title>
        <authorList>
            <consortium name="US DOE Joint Genome Institute"/>
            <person name="Copeland A."/>
            <person name="Lucas S."/>
            <person name="Lapidus A."/>
            <person name="Barry K."/>
            <person name="Detter J.C."/>
            <person name="Glavina del Rio T."/>
            <person name="Hammon N."/>
            <person name="Israni S."/>
            <person name="Dalin E."/>
            <person name="Tice H."/>
            <person name="Pitluck S."/>
            <person name="Brettin T."/>
            <person name="Bruce D."/>
            <person name="Han C."/>
            <person name="Tapia R."/>
            <person name="Saunders E."/>
            <person name="Gilna P."/>
            <person name="Schmutz J."/>
            <person name="Larimer F."/>
            <person name="Land M."/>
            <person name="Kyrpides N."/>
            <person name="Anderson I."/>
            <person name="Richardson P."/>
        </authorList>
    </citation>
    <scope>NUCLEOTIDE SEQUENCE [LARGE SCALE GENOMIC DNA]</scope>
    <source>
        <strain evidence="2">KT / ATCC 51484 / DSM 6875</strain>
    </source>
</reference>
<dbReference type="AlphaFoldDB" id="Q1GXJ8"/>
<proteinExistence type="predicted"/>
<sequence>MKDQWNVYKIAPIDHGWLYLRTVGETAHLLGGHWAEAAVNGLVADHPTVETFLASYHYAHDAALAHGYDGINRQEPVVFWFPDAAVFNYGFVFKSDIGGITYVVSPKPLKWLDSLSGK</sequence>
<organism evidence="1 2">
    <name type="scientific">Methylobacillus flagellatus (strain ATCC 51484 / DSM 6875 / VKM B-1610 / KT)</name>
    <dbReference type="NCBI Taxonomy" id="265072"/>
    <lineage>
        <taxon>Bacteria</taxon>
        <taxon>Pseudomonadati</taxon>
        <taxon>Pseudomonadota</taxon>
        <taxon>Betaproteobacteria</taxon>
        <taxon>Nitrosomonadales</taxon>
        <taxon>Methylophilaceae</taxon>
        <taxon>Methylobacillus</taxon>
    </lineage>
</organism>